<proteinExistence type="predicted"/>
<name>A0A2Y9ATE4_9MICO</name>
<keyword evidence="3" id="KW-1185">Reference proteome</keyword>
<gene>
    <name evidence="2" type="ORF">SAMN05216184_12611</name>
</gene>
<reference evidence="2 3" key="1">
    <citation type="submission" date="2016-10" db="EMBL/GenBank/DDBJ databases">
        <authorList>
            <person name="Cai Z."/>
        </authorList>
    </citation>
    <scope>NUCLEOTIDE SEQUENCE [LARGE SCALE GENOMIC DNA]</scope>
    <source>
        <strain evidence="2 3">CGMCC 1.10826</strain>
    </source>
</reference>
<dbReference type="Proteomes" id="UP000250222">
    <property type="component" value="Unassembled WGS sequence"/>
</dbReference>
<feature type="region of interest" description="Disordered" evidence="1">
    <location>
        <begin position="102"/>
        <end position="192"/>
    </location>
</feature>
<protein>
    <submittedName>
        <fullName evidence="2">Uncharacterized protein</fullName>
    </submittedName>
</protein>
<evidence type="ECO:0000313" key="2">
    <source>
        <dbReference type="EMBL" id="SSA47315.1"/>
    </source>
</evidence>
<evidence type="ECO:0000256" key="1">
    <source>
        <dbReference type="SAM" id="MobiDB-lite"/>
    </source>
</evidence>
<evidence type="ECO:0000313" key="3">
    <source>
        <dbReference type="Proteomes" id="UP000250222"/>
    </source>
</evidence>
<organism evidence="2 3">
    <name type="scientific">Georgenia satyanarayanai</name>
    <dbReference type="NCBI Taxonomy" id="860221"/>
    <lineage>
        <taxon>Bacteria</taxon>
        <taxon>Bacillati</taxon>
        <taxon>Actinomycetota</taxon>
        <taxon>Actinomycetes</taxon>
        <taxon>Micrococcales</taxon>
        <taxon>Bogoriellaceae</taxon>
        <taxon>Georgenia</taxon>
    </lineage>
</organism>
<accession>A0A2Y9ATE4</accession>
<sequence>MDVRRSLASWATRRVHVQLVEVPGWAEVRMRTEKEIVNRAWPIALSSAEADMLVVCGHADGEFAEILECVWAQLPGPRARTVICSSEGISAALETALAELKNDEHQRHDALTRPDGAESKSSEDGDDAGMGGGQHDHGAMSHGEHQGHNPEPGSQDESATNDHADMGHDEHGGHGGHDMSGPGGIPLASGGPDRDGLDLDVLHVSLGPVMPHWPAGLVLHCSVQGDVVVEAEAAEVLGVEDQPAGTPQQDTSQPEQRRWIAVARCDAVARLLTVAGWEGAAGQARGVRDALLDGASLPECSAPLRRLERRVRRSVLLRWSLRGLPSLSDEGPDGHDILEQLERWVSEARGAVEDALPVDPVHAASSLDSLSALVTGLELASVRLVVAGSGIDTAIAARPEMAHG</sequence>
<dbReference type="EMBL" id="UETB01000026">
    <property type="protein sequence ID" value="SSA47315.1"/>
    <property type="molecule type" value="Genomic_DNA"/>
</dbReference>
<feature type="compositionally biased region" description="Basic and acidic residues" evidence="1">
    <location>
        <begin position="134"/>
        <end position="148"/>
    </location>
</feature>
<feature type="compositionally biased region" description="Basic and acidic residues" evidence="1">
    <location>
        <begin position="160"/>
        <end position="177"/>
    </location>
</feature>
<feature type="compositionally biased region" description="Basic and acidic residues" evidence="1">
    <location>
        <begin position="102"/>
        <end position="123"/>
    </location>
</feature>
<dbReference type="AlphaFoldDB" id="A0A2Y9ATE4"/>